<organism evidence="2 3">
    <name type="scientific">Aliivibrio fischeri</name>
    <name type="common">Vibrio fischeri</name>
    <dbReference type="NCBI Taxonomy" id="668"/>
    <lineage>
        <taxon>Bacteria</taxon>
        <taxon>Pseudomonadati</taxon>
        <taxon>Pseudomonadota</taxon>
        <taxon>Gammaproteobacteria</taxon>
        <taxon>Vibrionales</taxon>
        <taxon>Vibrionaceae</taxon>
        <taxon>Aliivibrio</taxon>
    </lineage>
</organism>
<sequence length="196" mass="22339">MKLIEDSEIIQQLSEHLNSLLSVADFDRKNDESASPSFNFKSDDPFFLPIDEPLKGTIYRSSYKKLICELIKRIQIPESCIDIFRSEFDDELVMIFLVSLKDLTQIVTVEEHEKGYIVHCPIMISDLIMPVLSRLHSEVTYTFGEFSSYIEALDGNTNSLFLNAKGCNAVSQFVQMFVADELGIPERPVYQNAVVI</sequence>
<gene>
    <name evidence="2" type="ORF">GNP77_19545</name>
</gene>
<comment type="caution">
    <text evidence="2">The sequence shown here is derived from an EMBL/GenBank/DDBJ whole genome shotgun (WGS) entry which is preliminary data.</text>
</comment>
<dbReference type="RefSeq" id="WP_155658528.1">
    <property type="nucleotide sequence ID" value="NZ_WOBO01000039.1"/>
</dbReference>
<protein>
    <recommendedName>
        <fullName evidence="1">FHA domain-containing protein</fullName>
    </recommendedName>
</protein>
<name>A0A6N3Z5S6_ALIFS</name>
<dbReference type="Proteomes" id="UP000435323">
    <property type="component" value="Unassembled WGS sequence"/>
</dbReference>
<reference evidence="2 3" key="1">
    <citation type="submission" date="2019-11" db="EMBL/GenBank/DDBJ databases">
        <title>Using colonization assays and comparative genomics to discover symbiosis behaviors and factors in Vibrio fischeri.</title>
        <authorList>
            <person name="Bongrand C."/>
            <person name="Moriano-Gutierrez S."/>
            <person name="Arevalo P."/>
            <person name="Mcfall-Ngai M."/>
            <person name="Visick K."/>
            <person name="Polz M.F."/>
            <person name="Ruby E.G."/>
        </authorList>
    </citation>
    <scope>NUCLEOTIDE SEQUENCE [LARGE SCALE GENOMIC DNA]</scope>
    <source>
        <strain evidence="3">emors.3.2</strain>
    </source>
</reference>
<evidence type="ECO:0000313" key="2">
    <source>
        <dbReference type="EMBL" id="MUK47541.1"/>
    </source>
</evidence>
<evidence type="ECO:0000313" key="3">
    <source>
        <dbReference type="Proteomes" id="UP000435323"/>
    </source>
</evidence>
<dbReference type="InterPro" id="IPR000253">
    <property type="entry name" value="FHA_dom"/>
</dbReference>
<proteinExistence type="predicted"/>
<accession>A0A6N3Z5S6</accession>
<feature type="domain" description="FHA" evidence="1">
    <location>
        <begin position="107"/>
        <end position="163"/>
    </location>
</feature>
<dbReference type="EMBL" id="WOBO01000039">
    <property type="protein sequence ID" value="MUK47541.1"/>
    <property type="molecule type" value="Genomic_DNA"/>
</dbReference>
<dbReference type="PROSITE" id="PS50006">
    <property type="entry name" value="FHA_DOMAIN"/>
    <property type="match status" value="1"/>
</dbReference>
<dbReference type="AlphaFoldDB" id="A0A6N3Z5S6"/>
<evidence type="ECO:0000259" key="1">
    <source>
        <dbReference type="PROSITE" id="PS50006"/>
    </source>
</evidence>